<feature type="region of interest" description="Disordered" evidence="2">
    <location>
        <begin position="134"/>
        <end position="153"/>
    </location>
</feature>
<organism evidence="3 4">
    <name type="scientific">Lecanosticta acicola</name>
    <dbReference type="NCBI Taxonomy" id="111012"/>
    <lineage>
        <taxon>Eukaryota</taxon>
        <taxon>Fungi</taxon>
        <taxon>Dikarya</taxon>
        <taxon>Ascomycota</taxon>
        <taxon>Pezizomycotina</taxon>
        <taxon>Dothideomycetes</taxon>
        <taxon>Dothideomycetidae</taxon>
        <taxon>Mycosphaerellales</taxon>
        <taxon>Mycosphaerellaceae</taxon>
        <taxon>Lecanosticta</taxon>
    </lineage>
</organism>
<evidence type="ECO:0000313" key="3">
    <source>
        <dbReference type="EMBL" id="CAK3803644.1"/>
    </source>
</evidence>
<keyword evidence="1" id="KW-0175">Coiled coil</keyword>
<proteinExistence type="predicted"/>
<evidence type="ECO:0000256" key="1">
    <source>
        <dbReference type="SAM" id="Coils"/>
    </source>
</evidence>
<dbReference type="Proteomes" id="UP001296104">
    <property type="component" value="Unassembled WGS sequence"/>
</dbReference>
<evidence type="ECO:0000256" key="2">
    <source>
        <dbReference type="SAM" id="MobiDB-lite"/>
    </source>
</evidence>
<dbReference type="EMBL" id="CAVMBE010000003">
    <property type="protein sequence ID" value="CAK3803644.1"/>
    <property type="molecule type" value="Genomic_DNA"/>
</dbReference>
<feature type="coiled-coil region" evidence="1">
    <location>
        <begin position="57"/>
        <end position="84"/>
    </location>
</feature>
<gene>
    <name evidence="3" type="ORF">LECACI_7A000900</name>
</gene>
<keyword evidence="4" id="KW-1185">Reference proteome</keyword>
<accession>A0AAI8YRZ9</accession>
<reference evidence="3" key="1">
    <citation type="submission" date="2023-11" db="EMBL/GenBank/DDBJ databases">
        <authorList>
            <person name="Alioto T."/>
            <person name="Alioto T."/>
            <person name="Gomez Garrido J."/>
        </authorList>
    </citation>
    <scope>NUCLEOTIDE SEQUENCE</scope>
</reference>
<protein>
    <submittedName>
        <fullName evidence="3">Uncharacterized protein</fullName>
    </submittedName>
</protein>
<dbReference type="AlphaFoldDB" id="A0AAI8YRZ9"/>
<name>A0AAI8YRZ9_9PEZI</name>
<sequence>MQTNAFRHENYDGPTQRAIYQVAAEVLDQHMRRIDAQAILQMSQCVEDANRAVAKVSNQAASEIAERDREISDLRKELKERTDDTINLRYEIAQMAAEQCRMSIALHELVDPDYEVDEEDLKALESNMKLLEEQFNSTKKTKKGSQADGSKGK</sequence>
<evidence type="ECO:0000313" key="4">
    <source>
        <dbReference type="Proteomes" id="UP001296104"/>
    </source>
</evidence>
<comment type="caution">
    <text evidence="3">The sequence shown here is derived from an EMBL/GenBank/DDBJ whole genome shotgun (WGS) entry which is preliminary data.</text>
</comment>